<keyword evidence="1" id="KW-0175">Coiled coil</keyword>
<sequence length="99" mass="11269">MQLCISMIRDKVNRALFQIRDSLRLEIDELDREVEDVRAGKLDMSHIINDLVNHIFSFRTAYVNATADIMAMKEKLCVFIGVFAVIPIVGVVLAANKYL</sequence>
<gene>
    <name evidence="3" type="ORF">LVIROSA_LOCUS9439</name>
</gene>
<evidence type="ECO:0008006" key="5">
    <source>
        <dbReference type="Google" id="ProtNLM"/>
    </source>
</evidence>
<keyword evidence="2" id="KW-0812">Transmembrane</keyword>
<keyword evidence="4" id="KW-1185">Reference proteome</keyword>
<feature type="coiled-coil region" evidence="1">
    <location>
        <begin position="13"/>
        <end position="40"/>
    </location>
</feature>
<dbReference type="Proteomes" id="UP001157418">
    <property type="component" value="Unassembled WGS sequence"/>
</dbReference>
<dbReference type="EMBL" id="CAKMRJ010001112">
    <property type="protein sequence ID" value="CAH1422082.1"/>
    <property type="molecule type" value="Genomic_DNA"/>
</dbReference>
<organism evidence="3 4">
    <name type="scientific">Lactuca virosa</name>
    <dbReference type="NCBI Taxonomy" id="75947"/>
    <lineage>
        <taxon>Eukaryota</taxon>
        <taxon>Viridiplantae</taxon>
        <taxon>Streptophyta</taxon>
        <taxon>Embryophyta</taxon>
        <taxon>Tracheophyta</taxon>
        <taxon>Spermatophyta</taxon>
        <taxon>Magnoliopsida</taxon>
        <taxon>eudicotyledons</taxon>
        <taxon>Gunneridae</taxon>
        <taxon>Pentapetalae</taxon>
        <taxon>asterids</taxon>
        <taxon>campanulids</taxon>
        <taxon>Asterales</taxon>
        <taxon>Asteraceae</taxon>
        <taxon>Cichorioideae</taxon>
        <taxon>Cichorieae</taxon>
        <taxon>Lactucinae</taxon>
        <taxon>Lactuca</taxon>
    </lineage>
</organism>
<evidence type="ECO:0000313" key="4">
    <source>
        <dbReference type="Proteomes" id="UP001157418"/>
    </source>
</evidence>
<feature type="transmembrane region" description="Helical" evidence="2">
    <location>
        <begin position="76"/>
        <end position="95"/>
    </location>
</feature>
<evidence type="ECO:0000313" key="3">
    <source>
        <dbReference type="EMBL" id="CAH1422082.1"/>
    </source>
</evidence>
<accession>A0AAU9M5U0</accession>
<dbReference type="AlphaFoldDB" id="A0AAU9M5U0"/>
<name>A0AAU9M5U0_9ASTR</name>
<reference evidence="3 4" key="1">
    <citation type="submission" date="2022-01" db="EMBL/GenBank/DDBJ databases">
        <authorList>
            <person name="Xiong W."/>
            <person name="Schranz E."/>
        </authorList>
    </citation>
    <scope>NUCLEOTIDE SEQUENCE [LARGE SCALE GENOMIC DNA]</scope>
</reference>
<proteinExistence type="predicted"/>
<protein>
    <recommendedName>
        <fullName evidence="5">t-SNARE coiled-coil homology domain-containing protein</fullName>
    </recommendedName>
</protein>
<keyword evidence="2" id="KW-1133">Transmembrane helix</keyword>
<evidence type="ECO:0000256" key="1">
    <source>
        <dbReference type="SAM" id="Coils"/>
    </source>
</evidence>
<comment type="caution">
    <text evidence="3">The sequence shown here is derived from an EMBL/GenBank/DDBJ whole genome shotgun (WGS) entry which is preliminary data.</text>
</comment>
<evidence type="ECO:0000256" key="2">
    <source>
        <dbReference type="SAM" id="Phobius"/>
    </source>
</evidence>
<keyword evidence="2" id="KW-0472">Membrane</keyword>